<sequence>MISRLEEDNKVVAILTMSDSFRMFRGNRQNFQEIIKTGKDMGYLVYVLTTRDLIMDSPTVKGFVPSGDQTWEQKTFPFPRIIYNRIPNREDEMRPKVGRKIKACLQHPKIDIYNPYFFNKRQLFSWLDKSRHTRQWAPSTKRLKGLSSLHDMLKQTPYLYLKPEEGKAGRGIMRLKYQKNKNLPFRLQIQNNRSSTTYKAASLERLWRRVYQETRDESYLIQQGIELASLHGRPFDLRILVQKTEHGSWSVTGVGARMAGIHSITTHVPRGGSIEDPEKLLNALFGSEQSEEILSKVRSAAVQIARQIEKGSECQLGEMSMDLGVDDAGSLWFFEANARPMKFDEPMIRKRSLERIFKYCDHLIGRRS</sequence>
<dbReference type="AlphaFoldDB" id="A0A848M5K7"/>
<name>A0A848M5K7_PAELE</name>
<proteinExistence type="predicted"/>
<evidence type="ECO:0000256" key="1">
    <source>
        <dbReference type="PROSITE-ProRule" id="PRU00409"/>
    </source>
</evidence>
<feature type="domain" description="ATP-grasp" evidence="2">
    <location>
        <begin position="130"/>
        <end position="365"/>
    </location>
</feature>
<dbReference type="InterPro" id="IPR011761">
    <property type="entry name" value="ATP-grasp"/>
</dbReference>
<gene>
    <name evidence="3" type="ORF">HII30_06890</name>
</gene>
<reference evidence="3 4" key="1">
    <citation type="submission" date="2020-04" db="EMBL/GenBank/DDBJ databases">
        <title>Paenibacillus algicola sp. nov., a novel marine bacterium producing alginate lyase.</title>
        <authorList>
            <person name="Huang H."/>
        </authorList>
    </citation>
    <scope>NUCLEOTIDE SEQUENCE [LARGE SCALE GENOMIC DNA]</scope>
    <source>
        <strain evidence="3 4">L7-75</strain>
    </source>
</reference>
<keyword evidence="1" id="KW-0067">ATP-binding</keyword>
<evidence type="ECO:0000313" key="4">
    <source>
        <dbReference type="Proteomes" id="UP000565468"/>
    </source>
</evidence>
<keyword evidence="1" id="KW-0547">Nucleotide-binding</keyword>
<evidence type="ECO:0000313" key="3">
    <source>
        <dbReference type="EMBL" id="NMO95511.1"/>
    </source>
</evidence>
<organism evidence="3 4">
    <name type="scientific">Paenibacillus lemnae</name>
    <dbReference type="NCBI Taxonomy" id="1330551"/>
    <lineage>
        <taxon>Bacteria</taxon>
        <taxon>Bacillati</taxon>
        <taxon>Bacillota</taxon>
        <taxon>Bacilli</taxon>
        <taxon>Bacillales</taxon>
        <taxon>Paenibacillaceae</taxon>
        <taxon>Paenibacillus</taxon>
    </lineage>
</organism>
<dbReference type="PROSITE" id="PS50975">
    <property type="entry name" value="ATP_GRASP"/>
    <property type="match status" value="1"/>
</dbReference>
<dbReference type="SUPFAM" id="SSF56059">
    <property type="entry name" value="Glutathione synthetase ATP-binding domain-like"/>
    <property type="match status" value="1"/>
</dbReference>
<dbReference type="GO" id="GO:0005524">
    <property type="term" value="F:ATP binding"/>
    <property type="evidence" value="ECO:0007669"/>
    <property type="project" value="UniProtKB-UniRule"/>
</dbReference>
<dbReference type="GO" id="GO:0046872">
    <property type="term" value="F:metal ion binding"/>
    <property type="evidence" value="ECO:0007669"/>
    <property type="project" value="InterPro"/>
</dbReference>
<keyword evidence="4" id="KW-1185">Reference proteome</keyword>
<accession>A0A848M5K7</accession>
<dbReference type="Pfam" id="PF14398">
    <property type="entry name" value="ATPgrasp_YheCD"/>
    <property type="match status" value="1"/>
</dbReference>
<evidence type="ECO:0000259" key="2">
    <source>
        <dbReference type="PROSITE" id="PS50975"/>
    </source>
</evidence>
<dbReference type="Proteomes" id="UP000565468">
    <property type="component" value="Unassembled WGS sequence"/>
</dbReference>
<dbReference type="RefSeq" id="WP_169504286.1">
    <property type="nucleotide sequence ID" value="NZ_JABBPN010000004.1"/>
</dbReference>
<protein>
    <submittedName>
        <fullName evidence="3">YheC/YheD family protein</fullName>
    </submittedName>
</protein>
<dbReference type="InterPro" id="IPR026838">
    <property type="entry name" value="YheC/D"/>
</dbReference>
<comment type="caution">
    <text evidence="3">The sequence shown here is derived from an EMBL/GenBank/DDBJ whole genome shotgun (WGS) entry which is preliminary data.</text>
</comment>
<dbReference type="EMBL" id="JABBPN010000004">
    <property type="protein sequence ID" value="NMO95511.1"/>
    <property type="molecule type" value="Genomic_DNA"/>
</dbReference>